<dbReference type="AlphaFoldDB" id="C4WUU3"/>
<dbReference type="EMBL" id="AK341223">
    <property type="protein sequence ID" value="BAH71663.1"/>
    <property type="molecule type" value="mRNA"/>
</dbReference>
<name>C4WUU3_ACYPI</name>
<evidence type="ECO:0000313" key="2">
    <source>
        <dbReference type="EMBL" id="BAH71663.1"/>
    </source>
</evidence>
<sequence length="102" mass="11702">MDCVVACDLTETKSNNRAVLRLVYDSTALSSSIGDSAPSQQGTAVWSNFKHHDFEAEQKVAEDIVQKINNILELRCSVRRQEYISLRERKSHRRRSFHLGPR</sequence>
<dbReference type="KEGG" id="api:103310154"/>
<dbReference type="Proteomes" id="UP000007819">
    <property type="component" value="Chromosome A1"/>
</dbReference>
<organism evidence="2">
    <name type="scientific">Acyrthosiphon pisum</name>
    <name type="common">Pea aphid</name>
    <dbReference type="NCBI Taxonomy" id="7029"/>
    <lineage>
        <taxon>Eukaryota</taxon>
        <taxon>Metazoa</taxon>
        <taxon>Ecdysozoa</taxon>
        <taxon>Arthropoda</taxon>
        <taxon>Hexapoda</taxon>
        <taxon>Insecta</taxon>
        <taxon>Pterygota</taxon>
        <taxon>Neoptera</taxon>
        <taxon>Paraneoptera</taxon>
        <taxon>Hemiptera</taxon>
        <taxon>Sternorrhyncha</taxon>
        <taxon>Aphidomorpha</taxon>
        <taxon>Aphidoidea</taxon>
        <taxon>Aphididae</taxon>
        <taxon>Macrosiphini</taxon>
        <taxon>Acyrthosiphon</taxon>
    </lineage>
</organism>
<proteinExistence type="evidence at transcript level"/>
<evidence type="ECO:0000259" key="1">
    <source>
        <dbReference type="Pfam" id="PF16979"/>
    </source>
</evidence>
<feature type="domain" description="SIN1-type PH" evidence="1">
    <location>
        <begin position="1"/>
        <end position="73"/>
    </location>
</feature>
<dbReference type="Gene3D" id="2.30.29.30">
    <property type="entry name" value="Pleckstrin-homology domain (PH domain)/Phosphotyrosine-binding domain (PTB)"/>
    <property type="match status" value="1"/>
</dbReference>
<reference evidence="2" key="1">
    <citation type="submission" date="2009-06" db="EMBL/GenBank/DDBJ databases">
        <title>A full-length cDNA resource of the pea aphid, Acyrthosiphon pisum.</title>
        <authorList>
            <person name="Shigenobu S."/>
            <person name="Nakabachi A."/>
            <person name="Richards S."/>
        </authorList>
    </citation>
    <scope>NUCLEOTIDE SEQUENCE</scope>
    <source>
        <strain evidence="2">LSR1</strain>
        <tissue evidence="2">Whole body</tissue>
    </source>
</reference>
<evidence type="ECO:0000313" key="3">
    <source>
        <dbReference type="EnsemblMetazoa" id="NP_001232961.1"/>
    </source>
</evidence>
<evidence type="ECO:0000313" key="4">
    <source>
        <dbReference type="Proteomes" id="UP000007819"/>
    </source>
</evidence>
<dbReference type="STRING" id="7029.C4WUU3"/>
<gene>
    <name evidence="2" type="primary">ACYPI009676</name>
    <name evidence="3" type="synonym">103310154</name>
</gene>
<dbReference type="KEGG" id="api:100575012"/>
<keyword evidence="4" id="KW-1185">Reference proteome</keyword>
<reference evidence="3" key="3">
    <citation type="submission" date="2022-06" db="UniProtKB">
        <authorList>
            <consortium name="EnsemblMetazoa"/>
        </authorList>
    </citation>
    <scope>IDENTIFICATION</scope>
</reference>
<dbReference type="EnsemblMetazoa" id="XM_008187464.3">
    <property type="protein sequence ID" value="XP_008185686.1"/>
    <property type="gene ID" value="LOC103310154"/>
</dbReference>
<accession>C4WUU3</accession>
<dbReference type="HOGENOM" id="CLU_152748_0_0_1"/>
<dbReference type="EnsemblMetazoa" id="NM_001246032.1">
    <property type="protein sequence ID" value="NP_001232961.1"/>
    <property type="gene ID" value="LOC100575012"/>
</dbReference>
<dbReference type="InterPro" id="IPR031313">
    <property type="entry name" value="Sin1_PH_dom"/>
</dbReference>
<dbReference type="Pfam" id="PF16979">
    <property type="entry name" value="SIN1_PH"/>
    <property type="match status" value="1"/>
</dbReference>
<dbReference type="OrthoDB" id="241990at2759"/>
<dbReference type="InterPro" id="IPR011993">
    <property type="entry name" value="PH-like_dom_sf"/>
</dbReference>
<protein>
    <submittedName>
        <fullName evidence="2">ACYPI009676 protein</fullName>
    </submittedName>
</protein>
<reference evidence="4" key="2">
    <citation type="submission" date="2010-06" db="EMBL/GenBank/DDBJ databases">
        <authorList>
            <person name="Jiang H."/>
            <person name="Abraham K."/>
            <person name="Ali S."/>
            <person name="Alsbrooks S.L."/>
            <person name="Anim B.N."/>
            <person name="Anosike U.S."/>
            <person name="Attaway T."/>
            <person name="Bandaranaike D.P."/>
            <person name="Battles P.K."/>
            <person name="Bell S.N."/>
            <person name="Bell A.V."/>
            <person name="Beltran B."/>
            <person name="Bickham C."/>
            <person name="Bustamante Y."/>
            <person name="Caleb T."/>
            <person name="Canada A."/>
            <person name="Cardenas V."/>
            <person name="Carter K."/>
            <person name="Chacko J."/>
            <person name="Chandrabose M.N."/>
            <person name="Chavez D."/>
            <person name="Chavez A."/>
            <person name="Chen L."/>
            <person name="Chu H.-S."/>
            <person name="Claassen K.J."/>
            <person name="Cockrell R."/>
            <person name="Collins M."/>
            <person name="Cooper J.A."/>
            <person name="Cree A."/>
            <person name="Curry S.M."/>
            <person name="Da Y."/>
            <person name="Dao M.D."/>
            <person name="Das B."/>
            <person name="Davila M.-L."/>
            <person name="Davy-Carroll L."/>
            <person name="Denson S."/>
            <person name="Dinh H."/>
            <person name="Ebong V.E."/>
            <person name="Edwards J.R."/>
            <person name="Egan A."/>
            <person name="El-Daye J."/>
            <person name="Escobedo L."/>
            <person name="Fernandez S."/>
            <person name="Fernando P.R."/>
            <person name="Flagg N."/>
            <person name="Forbes L.D."/>
            <person name="Fowler R.G."/>
            <person name="Fu Q."/>
            <person name="Gabisi R.A."/>
            <person name="Ganer J."/>
            <person name="Garbino Pronczuk A."/>
            <person name="Garcia R.M."/>
            <person name="Garner T."/>
            <person name="Garrett T.E."/>
            <person name="Gonzalez D.A."/>
            <person name="Hamid H."/>
            <person name="Hawkins E.S."/>
            <person name="Hirani K."/>
            <person name="Hogues M.E."/>
            <person name="Hollins B."/>
            <person name="Hsiao C.-H."/>
            <person name="Jabil R."/>
            <person name="James M.L."/>
            <person name="Jhangiani S.N."/>
            <person name="Johnson B."/>
            <person name="Johnson Q."/>
            <person name="Joshi V."/>
            <person name="Kalu J.B."/>
            <person name="Kam C."/>
            <person name="Kashfia A."/>
            <person name="Keebler J."/>
            <person name="Kisamo H."/>
            <person name="Kovar C.L."/>
            <person name="Lago L.A."/>
            <person name="Lai C.-Y."/>
            <person name="Laidlaw J."/>
            <person name="Lara F."/>
            <person name="Le T.-K."/>
            <person name="Lee S.L."/>
            <person name="Legall F.H."/>
            <person name="Lemon S.J."/>
            <person name="Lewis L.R."/>
            <person name="Li B."/>
            <person name="Liu Y."/>
            <person name="Liu Y.-S."/>
            <person name="Lopez J."/>
            <person name="Lozado R.J."/>
            <person name="Lu J."/>
            <person name="Madu R.C."/>
            <person name="Maheshwari M."/>
            <person name="Maheshwari R."/>
            <person name="Malloy K."/>
            <person name="Martinez E."/>
            <person name="Mathew T."/>
            <person name="Mercado I.C."/>
            <person name="Mercado C."/>
            <person name="Meyer B."/>
            <person name="Montgomery K."/>
            <person name="Morgan M.B."/>
            <person name="Munidasa M."/>
            <person name="Nazareth L.V."/>
            <person name="Nelson J."/>
            <person name="Ng B.M."/>
            <person name="Nguyen N.B."/>
            <person name="Nguyen P.Q."/>
            <person name="Nguyen T."/>
            <person name="Obregon M."/>
            <person name="Okwuonu G.O."/>
            <person name="Onwere C.G."/>
            <person name="Orozco G."/>
            <person name="Parra A."/>
            <person name="Patel S."/>
            <person name="Patil S."/>
            <person name="Perez A."/>
            <person name="Perez Y."/>
            <person name="Pham C."/>
            <person name="Primus E.L."/>
            <person name="Pu L.-L."/>
            <person name="Puazo M."/>
            <person name="Qin X."/>
            <person name="Quiroz J.B."/>
            <person name="Reese J."/>
            <person name="Richards S."/>
            <person name="Rives C.M."/>
            <person name="Robberts R."/>
            <person name="Ruiz S.J."/>
            <person name="Ruiz M.J."/>
            <person name="Santibanez J."/>
            <person name="Schneider B.W."/>
            <person name="Sisson I."/>
            <person name="Smith M."/>
            <person name="Sodergren E."/>
            <person name="Song X.-Z."/>
            <person name="Song B.B."/>
            <person name="Summersgill H."/>
            <person name="Thelus R."/>
            <person name="Thornton R.D."/>
            <person name="Trejos Z.Y."/>
            <person name="Usmani K."/>
            <person name="Vattathil S."/>
            <person name="Villasana D."/>
            <person name="Walker D.L."/>
            <person name="Wang S."/>
            <person name="Wang K."/>
            <person name="White C.S."/>
            <person name="Williams A.C."/>
            <person name="Williamson J."/>
            <person name="Wilson K."/>
            <person name="Woghiren I.O."/>
            <person name="Woodworth J.R."/>
            <person name="Worley K.C."/>
            <person name="Wright R.A."/>
            <person name="Wu W."/>
            <person name="Young L."/>
            <person name="Zhang L."/>
            <person name="Zhang J."/>
            <person name="Zhu Y."/>
            <person name="Muzny D.M."/>
            <person name="Weinstock G."/>
            <person name="Gibbs R.A."/>
        </authorList>
    </citation>
    <scope>NUCLEOTIDE SEQUENCE [LARGE SCALE GENOMIC DNA]</scope>
    <source>
        <strain evidence="4">LSR1</strain>
    </source>
</reference>